<reference evidence="3 4" key="1">
    <citation type="submission" date="2021-01" db="EMBL/GenBank/DDBJ databases">
        <title>Genomic Encyclopedia of Type Strains, Phase IV (KMG-IV): sequencing the most valuable type-strain genomes for metagenomic binning, comparative biology and taxonomic classification.</title>
        <authorList>
            <person name="Goeker M."/>
        </authorList>
    </citation>
    <scope>NUCLEOTIDE SEQUENCE [LARGE SCALE GENOMIC DNA]</scope>
    <source>
        <strain evidence="3 4">DSM 105453</strain>
    </source>
</reference>
<feature type="chain" id="PRO_5046659411" evidence="1">
    <location>
        <begin position="20"/>
        <end position="342"/>
    </location>
</feature>
<comment type="caution">
    <text evidence="3">The sequence shown here is derived from an EMBL/GenBank/DDBJ whole genome shotgun (WGS) entry which is preliminary data.</text>
</comment>
<dbReference type="PANTHER" id="PTHR31528:SF3">
    <property type="entry name" value="THIAMINE BIOSYNTHESIS PROTEIN HI_0357-RELATED"/>
    <property type="match status" value="1"/>
</dbReference>
<dbReference type="Proteomes" id="UP000823485">
    <property type="component" value="Unassembled WGS sequence"/>
</dbReference>
<dbReference type="InterPro" id="IPR027939">
    <property type="entry name" value="NMT1/THI5"/>
</dbReference>
<evidence type="ECO:0000256" key="1">
    <source>
        <dbReference type="SAM" id="SignalP"/>
    </source>
</evidence>
<accession>A0ABS2R6L5</accession>
<dbReference type="PANTHER" id="PTHR31528">
    <property type="entry name" value="4-AMINO-5-HYDROXYMETHYL-2-METHYLPYRIMIDINE PHOSPHATE SYNTHASE THI11-RELATED"/>
    <property type="match status" value="1"/>
</dbReference>
<feature type="domain" description="SsuA/THI5-like" evidence="2">
    <location>
        <begin position="53"/>
        <end position="267"/>
    </location>
</feature>
<keyword evidence="1" id="KW-0732">Signal</keyword>
<sequence>MRKRIVFYCALFAVMLLSACGGEQGETASSPDKTKETDKELQSFDIMLDWYPNAVHSYLYAAKEKGFFEEEGLDVNIRFPANPTDPINLAATGDIELGIGYQSDVITARADGVQVKSVAAIVRSPLNHIIYLKDSDIKRPKDLEGRTVGWPGTPHNEPLVQTIVESDGGDMSKVKMTDVGFELNAAIATKRVDAVTGAFINHEVPMLANQGVETEHFNPVDYGVPSYYELVFVTNDDTWKEKEDSIRSFWKAASKGYEFMKENPEEALEILLNNQDDENFPLNKEVEQESLNILLPKMEKENEAFGSQSEDLWNEVIQWLEDTDYVEKAPPAEEMYINIVES</sequence>
<gene>
    <name evidence="3" type="ORF">JOC94_002280</name>
</gene>
<proteinExistence type="predicted"/>
<protein>
    <submittedName>
        <fullName evidence="3">Hydroxymethylpyrimidine transport system substrate-binding protein</fullName>
    </submittedName>
</protein>
<keyword evidence="4" id="KW-1185">Reference proteome</keyword>
<evidence type="ECO:0000313" key="4">
    <source>
        <dbReference type="Proteomes" id="UP000823485"/>
    </source>
</evidence>
<dbReference type="Gene3D" id="3.40.190.10">
    <property type="entry name" value="Periplasmic binding protein-like II"/>
    <property type="match status" value="2"/>
</dbReference>
<evidence type="ECO:0000313" key="3">
    <source>
        <dbReference type="EMBL" id="MBM7715293.1"/>
    </source>
</evidence>
<evidence type="ECO:0000259" key="2">
    <source>
        <dbReference type="Pfam" id="PF09084"/>
    </source>
</evidence>
<dbReference type="RefSeq" id="WP_205179316.1">
    <property type="nucleotide sequence ID" value="NZ_JAFBFH010000013.1"/>
</dbReference>
<dbReference type="PROSITE" id="PS51257">
    <property type="entry name" value="PROKAR_LIPOPROTEIN"/>
    <property type="match status" value="1"/>
</dbReference>
<name>A0ABS2R6L5_9BACI</name>
<organism evidence="3 4">
    <name type="scientific">Siminovitchia thermophila</name>
    <dbReference type="NCBI Taxonomy" id="1245522"/>
    <lineage>
        <taxon>Bacteria</taxon>
        <taxon>Bacillati</taxon>
        <taxon>Bacillota</taxon>
        <taxon>Bacilli</taxon>
        <taxon>Bacillales</taxon>
        <taxon>Bacillaceae</taxon>
        <taxon>Siminovitchia</taxon>
    </lineage>
</organism>
<feature type="signal peptide" evidence="1">
    <location>
        <begin position="1"/>
        <end position="19"/>
    </location>
</feature>
<dbReference type="InterPro" id="IPR015168">
    <property type="entry name" value="SsuA/THI5"/>
</dbReference>
<dbReference type="SUPFAM" id="SSF53850">
    <property type="entry name" value="Periplasmic binding protein-like II"/>
    <property type="match status" value="1"/>
</dbReference>
<dbReference type="EMBL" id="JAFBFH010000013">
    <property type="protein sequence ID" value="MBM7715293.1"/>
    <property type="molecule type" value="Genomic_DNA"/>
</dbReference>
<dbReference type="Pfam" id="PF09084">
    <property type="entry name" value="NMT1"/>
    <property type="match status" value="1"/>
</dbReference>